<sequence length="634" mass="65427">MRVAVHAGKPVVVRFRLIGCLAVVAALSTLPTAARAQTPAPGFGGLALSRDVDLRLRTIRDRSDDLAAAAADVPAATARAAAVLVADEGATPAGLVARLLLLWLGGWLSERLFWRWSAPWTHRIVDSPLESARQRLRAQARRLLFAQSLVLSFAAGACLAYLVAAPPGAAGVMALDTLLAILAVRSARVVGRFLFAPGGPRLRLVALPTKAAWRAQHGLTVLAATVAAGLLWTALLRLGGAAPATTDAVTSLTLLVAALLVPVVVGAVVRSSREAERRSPRPVAVALALVPASSWLLAQSGLSSAAWAVLVLGLAPAVSLALGDAARTVAFGPNRTGALTREERIVARAARNVALIAALLLLVEGLPGAEGGLGLTVTAEVVSALLILLGTDLVWQVIRSLIDRGLAHVGDDPRADRLATVLPAIRTVVLVALSVTAALSIASAFGLQIGPLLAGAGVVGLTIGFGAQALVRDVIAGFFLLLDDAFRVGETIESGNLQGQVEAFSLRSVRLRDDNGHMHTVAFGELKAVTNFSRDWAGLEVPVYVPHGVAYEAAAGLIQAAIAGVEADEALSAVLTVPPRFLGATGLSETSVRLAVLIRTVPGSQARVRSELLRRVLAGAAAADVPLGSSLRTG</sequence>
<gene>
    <name evidence="11" type="ORF">OPKNFCMD_1319</name>
</gene>
<feature type="transmembrane region" description="Helical" evidence="8">
    <location>
        <begin position="304"/>
        <end position="325"/>
    </location>
</feature>
<dbReference type="Pfam" id="PF00924">
    <property type="entry name" value="MS_channel_2nd"/>
    <property type="match status" value="1"/>
</dbReference>
<evidence type="ECO:0000256" key="9">
    <source>
        <dbReference type="SAM" id="SignalP"/>
    </source>
</evidence>
<dbReference type="Proteomes" id="UP001055167">
    <property type="component" value="Unassembled WGS sequence"/>
</dbReference>
<feature type="transmembrane region" description="Helical" evidence="8">
    <location>
        <begin position="345"/>
        <end position="363"/>
    </location>
</feature>
<feature type="transmembrane region" description="Helical" evidence="8">
    <location>
        <begin position="95"/>
        <end position="114"/>
    </location>
</feature>
<feature type="chain" id="PRO_5045436103" description="Mechanosensitive ion channel MscS domain-containing protein" evidence="9">
    <location>
        <begin position="37"/>
        <end position="634"/>
    </location>
</feature>
<dbReference type="InterPro" id="IPR006685">
    <property type="entry name" value="MscS_channel_2nd"/>
</dbReference>
<keyword evidence="7 8" id="KW-0472">Membrane</keyword>
<organism evidence="11 12">
    <name type="scientific">Methylobacterium crusticola</name>
    <dbReference type="NCBI Taxonomy" id="1697972"/>
    <lineage>
        <taxon>Bacteria</taxon>
        <taxon>Pseudomonadati</taxon>
        <taxon>Pseudomonadota</taxon>
        <taxon>Alphaproteobacteria</taxon>
        <taxon>Hyphomicrobiales</taxon>
        <taxon>Methylobacteriaceae</taxon>
        <taxon>Methylobacterium</taxon>
    </lineage>
</organism>
<comment type="similarity">
    <text evidence="3">Belongs to the MscS (TC 1.A.23) family.</text>
</comment>
<evidence type="ECO:0000256" key="7">
    <source>
        <dbReference type="ARBA" id="ARBA00023136"/>
    </source>
</evidence>
<evidence type="ECO:0000256" key="1">
    <source>
        <dbReference type="ARBA" id="ARBA00004141"/>
    </source>
</evidence>
<feature type="transmembrane region" description="Helical" evidence="8">
    <location>
        <begin position="281"/>
        <end position="298"/>
    </location>
</feature>
<dbReference type="PANTHER" id="PTHR30460:SF0">
    <property type="entry name" value="MODERATE CONDUCTANCE MECHANOSENSITIVE CHANNEL YBIO"/>
    <property type="match status" value="1"/>
</dbReference>
<evidence type="ECO:0000256" key="3">
    <source>
        <dbReference type="ARBA" id="ARBA00008017"/>
    </source>
</evidence>
<dbReference type="InterPro" id="IPR023408">
    <property type="entry name" value="MscS_beta-dom_sf"/>
</dbReference>
<accession>A0ABQ4QU73</accession>
<comment type="subcellular location">
    <subcellularLocation>
        <location evidence="2">Cell membrane</location>
    </subcellularLocation>
    <subcellularLocation>
        <location evidence="1">Membrane</location>
        <topology evidence="1">Multi-pass membrane protein</topology>
    </subcellularLocation>
</comment>
<comment type="caution">
    <text evidence="11">The sequence shown here is derived from an EMBL/GenBank/DDBJ whole genome shotgun (WGS) entry which is preliminary data.</text>
</comment>
<dbReference type="InterPro" id="IPR010920">
    <property type="entry name" value="LSM_dom_sf"/>
</dbReference>
<proteinExistence type="inferred from homology"/>
<keyword evidence="9" id="KW-0732">Signal</keyword>
<evidence type="ECO:0000313" key="11">
    <source>
        <dbReference type="EMBL" id="GJD48596.1"/>
    </source>
</evidence>
<keyword evidence="6 8" id="KW-1133">Transmembrane helix</keyword>
<dbReference type="InterPro" id="IPR011014">
    <property type="entry name" value="MscS_channel_TM-2"/>
</dbReference>
<keyword evidence="5 8" id="KW-0812">Transmembrane</keyword>
<feature type="domain" description="Mechanosensitive ion channel MscS" evidence="10">
    <location>
        <begin position="470"/>
        <end position="534"/>
    </location>
</feature>
<dbReference type="PANTHER" id="PTHR30460">
    <property type="entry name" value="MODERATE CONDUCTANCE MECHANOSENSITIVE CHANNEL YBIO"/>
    <property type="match status" value="1"/>
</dbReference>
<reference evidence="11" key="2">
    <citation type="submission" date="2021-08" db="EMBL/GenBank/DDBJ databases">
        <authorList>
            <person name="Tani A."/>
            <person name="Ola A."/>
            <person name="Ogura Y."/>
            <person name="Katsura K."/>
            <person name="Hayashi T."/>
        </authorList>
    </citation>
    <scope>NUCLEOTIDE SEQUENCE</scope>
    <source>
        <strain evidence="11">KCTC 52305</strain>
    </source>
</reference>
<evidence type="ECO:0000256" key="6">
    <source>
        <dbReference type="ARBA" id="ARBA00022989"/>
    </source>
</evidence>
<dbReference type="Gene3D" id="2.30.30.60">
    <property type="match status" value="1"/>
</dbReference>
<protein>
    <recommendedName>
        <fullName evidence="10">Mechanosensitive ion channel MscS domain-containing protein</fullName>
    </recommendedName>
</protein>
<evidence type="ECO:0000259" key="10">
    <source>
        <dbReference type="Pfam" id="PF00924"/>
    </source>
</evidence>
<evidence type="ECO:0000256" key="8">
    <source>
        <dbReference type="SAM" id="Phobius"/>
    </source>
</evidence>
<keyword evidence="12" id="KW-1185">Reference proteome</keyword>
<evidence type="ECO:0000256" key="2">
    <source>
        <dbReference type="ARBA" id="ARBA00004236"/>
    </source>
</evidence>
<dbReference type="Gene3D" id="1.10.287.1260">
    <property type="match status" value="1"/>
</dbReference>
<feature type="transmembrane region" description="Helical" evidence="8">
    <location>
        <begin position="216"/>
        <end position="236"/>
    </location>
</feature>
<feature type="transmembrane region" description="Helical" evidence="8">
    <location>
        <begin position="248"/>
        <end position="269"/>
    </location>
</feature>
<dbReference type="SUPFAM" id="SSF82861">
    <property type="entry name" value="Mechanosensitive channel protein MscS (YggB), transmembrane region"/>
    <property type="match status" value="1"/>
</dbReference>
<feature type="transmembrane region" description="Helical" evidence="8">
    <location>
        <begin position="452"/>
        <end position="471"/>
    </location>
</feature>
<feature type="transmembrane region" description="Helical" evidence="8">
    <location>
        <begin position="424"/>
        <end position="446"/>
    </location>
</feature>
<dbReference type="SUPFAM" id="SSF50182">
    <property type="entry name" value="Sm-like ribonucleoproteins"/>
    <property type="match status" value="1"/>
</dbReference>
<dbReference type="Gene3D" id="3.30.70.100">
    <property type="match status" value="1"/>
</dbReference>
<dbReference type="EMBL" id="BPQH01000003">
    <property type="protein sequence ID" value="GJD48596.1"/>
    <property type="molecule type" value="Genomic_DNA"/>
</dbReference>
<evidence type="ECO:0000313" key="12">
    <source>
        <dbReference type="Proteomes" id="UP001055167"/>
    </source>
</evidence>
<reference evidence="11" key="1">
    <citation type="journal article" date="2021" name="Front. Microbiol.">
        <title>Comprehensive Comparative Genomics and Phenotyping of Methylobacterium Species.</title>
        <authorList>
            <person name="Alessa O."/>
            <person name="Ogura Y."/>
            <person name="Fujitani Y."/>
            <person name="Takami H."/>
            <person name="Hayashi T."/>
            <person name="Sahin N."/>
            <person name="Tani A."/>
        </authorList>
    </citation>
    <scope>NUCLEOTIDE SEQUENCE</scope>
    <source>
        <strain evidence="11">KCTC 52305</strain>
    </source>
</reference>
<feature type="signal peptide" evidence="9">
    <location>
        <begin position="1"/>
        <end position="36"/>
    </location>
</feature>
<name>A0ABQ4QU73_9HYPH</name>
<dbReference type="InterPro" id="IPR045276">
    <property type="entry name" value="YbiO_bact"/>
</dbReference>
<evidence type="ECO:0000256" key="5">
    <source>
        <dbReference type="ARBA" id="ARBA00022692"/>
    </source>
</evidence>
<evidence type="ECO:0000256" key="4">
    <source>
        <dbReference type="ARBA" id="ARBA00022475"/>
    </source>
</evidence>
<feature type="transmembrane region" description="Helical" evidence="8">
    <location>
        <begin position="143"/>
        <end position="164"/>
    </location>
</feature>
<feature type="transmembrane region" description="Helical" evidence="8">
    <location>
        <begin position="170"/>
        <end position="195"/>
    </location>
</feature>
<keyword evidence="4" id="KW-1003">Cell membrane</keyword>